<dbReference type="EMBL" id="LXQA010066031">
    <property type="protein sequence ID" value="MCI07615.1"/>
    <property type="molecule type" value="Genomic_DNA"/>
</dbReference>
<organism evidence="2 3">
    <name type="scientific">Trifolium medium</name>
    <dbReference type="NCBI Taxonomy" id="97028"/>
    <lineage>
        <taxon>Eukaryota</taxon>
        <taxon>Viridiplantae</taxon>
        <taxon>Streptophyta</taxon>
        <taxon>Embryophyta</taxon>
        <taxon>Tracheophyta</taxon>
        <taxon>Spermatophyta</taxon>
        <taxon>Magnoliopsida</taxon>
        <taxon>eudicotyledons</taxon>
        <taxon>Gunneridae</taxon>
        <taxon>Pentapetalae</taxon>
        <taxon>rosids</taxon>
        <taxon>fabids</taxon>
        <taxon>Fabales</taxon>
        <taxon>Fabaceae</taxon>
        <taxon>Papilionoideae</taxon>
        <taxon>50 kb inversion clade</taxon>
        <taxon>NPAAA clade</taxon>
        <taxon>Hologalegina</taxon>
        <taxon>IRL clade</taxon>
        <taxon>Trifolieae</taxon>
        <taxon>Trifolium</taxon>
    </lineage>
</organism>
<name>A0A392P9M9_9FABA</name>
<evidence type="ECO:0000256" key="1">
    <source>
        <dbReference type="SAM" id="MobiDB-lite"/>
    </source>
</evidence>
<keyword evidence="3" id="KW-1185">Reference proteome</keyword>
<dbReference type="Proteomes" id="UP000265520">
    <property type="component" value="Unassembled WGS sequence"/>
</dbReference>
<feature type="compositionally biased region" description="Pro residues" evidence="1">
    <location>
        <begin position="23"/>
        <end position="33"/>
    </location>
</feature>
<comment type="caution">
    <text evidence="2">The sequence shown here is derived from an EMBL/GenBank/DDBJ whole genome shotgun (WGS) entry which is preliminary data.</text>
</comment>
<accession>A0A392P9M9</accession>
<feature type="non-terminal residue" evidence="2">
    <location>
        <position position="1"/>
    </location>
</feature>
<dbReference type="AlphaFoldDB" id="A0A392P9M9"/>
<protein>
    <submittedName>
        <fullName evidence="2">Uncharacterized protein</fullName>
    </submittedName>
</protein>
<sequence>DHAAKATSLGTQPTRKSREVKPDIPPTSPPPMPTAVSASDTPP</sequence>
<feature type="region of interest" description="Disordered" evidence="1">
    <location>
        <begin position="1"/>
        <end position="43"/>
    </location>
</feature>
<reference evidence="2 3" key="1">
    <citation type="journal article" date="2018" name="Front. Plant Sci.">
        <title>Red Clover (Trifolium pratense) and Zigzag Clover (T. medium) - A Picture of Genomic Similarities and Differences.</title>
        <authorList>
            <person name="Dluhosova J."/>
            <person name="Istvanek J."/>
            <person name="Nedelnik J."/>
            <person name="Repkova J."/>
        </authorList>
    </citation>
    <scope>NUCLEOTIDE SEQUENCE [LARGE SCALE GENOMIC DNA]</scope>
    <source>
        <strain evidence="3">cv. 10/8</strain>
        <tissue evidence="2">Leaf</tissue>
    </source>
</reference>
<evidence type="ECO:0000313" key="2">
    <source>
        <dbReference type="EMBL" id="MCI07615.1"/>
    </source>
</evidence>
<proteinExistence type="predicted"/>
<gene>
    <name evidence="2" type="ORF">A2U01_0028684</name>
</gene>
<evidence type="ECO:0000313" key="3">
    <source>
        <dbReference type="Proteomes" id="UP000265520"/>
    </source>
</evidence>